<gene>
    <name evidence="7" type="ORF">SAMN05421813_103110</name>
</gene>
<evidence type="ECO:0000313" key="7">
    <source>
        <dbReference type="EMBL" id="SDL87970.1"/>
    </source>
</evidence>
<evidence type="ECO:0000256" key="2">
    <source>
        <dbReference type="ARBA" id="ARBA00022452"/>
    </source>
</evidence>
<evidence type="ECO:0000256" key="3">
    <source>
        <dbReference type="ARBA" id="ARBA00022692"/>
    </source>
</evidence>
<dbReference type="GO" id="GO:0009279">
    <property type="term" value="C:cell outer membrane"/>
    <property type="evidence" value="ECO:0007669"/>
    <property type="project" value="UniProtKB-SubCell"/>
</dbReference>
<evidence type="ECO:0000256" key="4">
    <source>
        <dbReference type="ARBA" id="ARBA00023136"/>
    </source>
</evidence>
<sequence>MKVKTIIALFLNLLVTGSTIKAQDTVALSLPNIFKEVDESYPLLRVYQNRISSIRALAEGARSWMPPTVSVAIDKFPYQLSMIREKSAMNQAGIMFSAQQMIPNAAKLNAKRDFILSQQDISSNEAEWEKNVLHYAARLYYYRRFTAERKIKLVHDYEGLLKMLVKTARDKYVYNQSDLPSIFKAEASLSELKNMETMLLSQVAESTIGINTLLSRDVNTPFVIDSLLQPTDYQADFVNTDDTTFFNRSDILATESRIRSMKSSLRLAATGSKPDFGIQFSHGQMFGMPNQFSLMGMVTIPIVPWSSRMYKSEVRSMNFDIEAMQNERSTMRLMTRQMIREKITMLNFENQQLRNFDISILPAYRKNLESNLLAYRQNTGNFFVLLDAWNMLLMKEMERIDKLAQVFAIQSEYEYQREKK</sequence>
<keyword evidence="2" id="KW-1134">Transmembrane beta strand</keyword>
<evidence type="ECO:0000256" key="5">
    <source>
        <dbReference type="ARBA" id="ARBA00023237"/>
    </source>
</evidence>
<evidence type="ECO:0000256" key="1">
    <source>
        <dbReference type="ARBA" id="ARBA00004442"/>
    </source>
</evidence>
<dbReference type="Gene3D" id="1.20.1600.10">
    <property type="entry name" value="Outer membrane efflux proteins (OEP)"/>
    <property type="match status" value="1"/>
</dbReference>
<dbReference type="PANTHER" id="PTHR30026:SF20">
    <property type="entry name" value="OUTER MEMBRANE PROTEIN TOLC"/>
    <property type="match status" value="1"/>
</dbReference>
<dbReference type="SUPFAM" id="SSF56954">
    <property type="entry name" value="Outer membrane efflux proteins (OEP)"/>
    <property type="match status" value="1"/>
</dbReference>
<reference evidence="8" key="1">
    <citation type="submission" date="2016-10" db="EMBL/GenBank/DDBJ databases">
        <authorList>
            <person name="Varghese N."/>
            <person name="Submissions S."/>
        </authorList>
    </citation>
    <scope>NUCLEOTIDE SEQUENCE [LARGE SCALE GENOMIC DNA]</scope>
    <source>
        <strain evidence="8">DSM 24536</strain>
    </source>
</reference>
<dbReference type="STRING" id="990371.SAMN05421813_103110"/>
<dbReference type="PANTHER" id="PTHR30026">
    <property type="entry name" value="OUTER MEMBRANE PROTEIN TOLC"/>
    <property type="match status" value="1"/>
</dbReference>
<dbReference type="GO" id="GO:0015562">
    <property type="term" value="F:efflux transmembrane transporter activity"/>
    <property type="evidence" value="ECO:0007669"/>
    <property type="project" value="InterPro"/>
</dbReference>
<keyword evidence="4" id="KW-0472">Membrane</keyword>
<dbReference type="EMBL" id="FNHH01000003">
    <property type="protein sequence ID" value="SDL87970.1"/>
    <property type="molecule type" value="Genomic_DNA"/>
</dbReference>
<feature type="chain" id="PRO_5011701651" evidence="6">
    <location>
        <begin position="23"/>
        <end position="420"/>
    </location>
</feature>
<keyword evidence="6" id="KW-0732">Signal</keyword>
<dbReference type="OrthoDB" id="920360at2"/>
<dbReference type="RefSeq" id="WP_143007692.1">
    <property type="nucleotide sequence ID" value="NZ_FNHH01000003.1"/>
</dbReference>
<keyword evidence="8" id="KW-1185">Reference proteome</keyword>
<proteinExistence type="predicted"/>
<keyword evidence="5" id="KW-0998">Cell outer membrane</keyword>
<evidence type="ECO:0000256" key="6">
    <source>
        <dbReference type="SAM" id="SignalP"/>
    </source>
</evidence>
<keyword evidence="3" id="KW-0812">Transmembrane</keyword>
<organism evidence="7 8">
    <name type="scientific">Daejeonella rubra</name>
    <dbReference type="NCBI Taxonomy" id="990371"/>
    <lineage>
        <taxon>Bacteria</taxon>
        <taxon>Pseudomonadati</taxon>
        <taxon>Bacteroidota</taxon>
        <taxon>Sphingobacteriia</taxon>
        <taxon>Sphingobacteriales</taxon>
        <taxon>Sphingobacteriaceae</taxon>
        <taxon>Daejeonella</taxon>
    </lineage>
</organism>
<dbReference type="Proteomes" id="UP000199226">
    <property type="component" value="Unassembled WGS sequence"/>
</dbReference>
<protein>
    <submittedName>
        <fullName evidence="7">Outer membrane protein TolC</fullName>
    </submittedName>
</protein>
<accession>A0A1G9NNK4</accession>
<dbReference type="GO" id="GO:1990281">
    <property type="term" value="C:efflux pump complex"/>
    <property type="evidence" value="ECO:0007669"/>
    <property type="project" value="TreeGrafter"/>
</dbReference>
<dbReference type="AlphaFoldDB" id="A0A1G9NNK4"/>
<name>A0A1G9NNK4_9SPHI</name>
<evidence type="ECO:0000313" key="8">
    <source>
        <dbReference type="Proteomes" id="UP000199226"/>
    </source>
</evidence>
<dbReference type="InterPro" id="IPR051906">
    <property type="entry name" value="TolC-like"/>
</dbReference>
<comment type="subcellular location">
    <subcellularLocation>
        <location evidence="1">Cell outer membrane</location>
    </subcellularLocation>
</comment>
<feature type="signal peptide" evidence="6">
    <location>
        <begin position="1"/>
        <end position="22"/>
    </location>
</feature>
<dbReference type="GO" id="GO:0015288">
    <property type="term" value="F:porin activity"/>
    <property type="evidence" value="ECO:0007669"/>
    <property type="project" value="TreeGrafter"/>
</dbReference>